<proteinExistence type="predicted"/>
<dbReference type="EMBL" id="JAOA01000007">
    <property type="protein sequence ID" value="EUA15788.1"/>
    <property type="molecule type" value="Genomic_DNA"/>
</dbReference>
<evidence type="ECO:0000313" key="1">
    <source>
        <dbReference type="EMBL" id="EUA15788.1"/>
    </source>
</evidence>
<name>X7ZAN7_MYCKA</name>
<dbReference type="Proteomes" id="UP000020561">
    <property type="component" value="Unassembled WGS sequence"/>
</dbReference>
<accession>X7ZAN7</accession>
<evidence type="ECO:0000313" key="2">
    <source>
        <dbReference type="Proteomes" id="UP000020561"/>
    </source>
</evidence>
<organism evidence="1 2">
    <name type="scientific">Mycobacterium kansasii 662</name>
    <dbReference type="NCBI Taxonomy" id="1299326"/>
    <lineage>
        <taxon>Bacteria</taxon>
        <taxon>Bacillati</taxon>
        <taxon>Actinomycetota</taxon>
        <taxon>Actinomycetes</taxon>
        <taxon>Mycobacteriales</taxon>
        <taxon>Mycobacteriaceae</taxon>
        <taxon>Mycobacterium</taxon>
    </lineage>
</organism>
<dbReference type="AlphaFoldDB" id="X7ZAN7"/>
<sequence length="52" mass="5468">MSPRVPSRFSRTGRIVPAMPVAVVASTAVVICGDRHRGCPDSVPVRALQPLG</sequence>
<gene>
    <name evidence="1" type="ORF">I545_4583</name>
</gene>
<comment type="caution">
    <text evidence="1">The sequence shown here is derived from an EMBL/GenBank/DDBJ whole genome shotgun (WGS) entry which is preliminary data.</text>
</comment>
<protein>
    <submittedName>
        <fullName evidence="1">Uncharacterized protein</fullName>
    </submittedName>
</protein>
<reference evidence="1 2" key="1">
    <citation type="submission" date="2013-12" db="EMBL/GenBank/DDBJ databases">
        <authorList>
            <person name="Brown-Elliot B."/>
            <person name="Wallace R."/>
            <person name="Lenaerts A."/>
            <person name="Ordway D."/>
            <person name="DeGroote M.A."/>
            <person name="Parker T."/>
            <person name="Sizemore C."/>
            <person name="Tallon L.J."/>
            <person name="Sadzewicz L.K."/>
            <person name="Sengamalay N."/>
            <person name="Fraser C.M."/>
            <person name="Hine E."/>
            <person name="Shefchek K.A."/>
            <person name="Das S.P."/>
            <person name="Tettelin H."/>
        </authorList>
    </citation>
    <scope>NUCLEOTIDE SEQUENCE [LARGE SCALE GENOMIC DNA]</scope>
    <source>
        <strain evidence="1 2">662</strain>
    </source>
</reference>